<evidence type="ECO:0000313" key="1">
    <source>
        <dbReference type="EMBL" id="CRZ12984.1"/>
    </source>
</evidence>
<protein>
    <submittedName>
        <fullName evidence="1">Uncharacterized protein</fullName>
    </submittedName>
</protein>
<feature type="non-terminal residue" evidence="1">
    <location>
        <position position="1"/>
    </location>
</feature>
<reference evidence="1" key="1">
    <citation type="submission" date="2015-04" db="EMBL/GenBank/DDBJ databases">
        <title>The genome sequence of the plant pathogenic Rhizarian Plasmodiophora brassicae reveals insights in its biotrophic life cycle and the origin of chitin synthesis.</title>
        <authorList>
            <person name="Schwelm A."/>
            <person name="Fogelqvist J."/>
            <person name="Knaust A."/>
            <person name="Julke S."/>
            <person name="Lilja T."/>
            <person name="Dhandapani V."/>
            <person name="Bonilla-Rosso G."/>
            <person name="Karlsson M."/>
            <person name="Shevchenko A."/>
            <person name="Choi S.R."/>
            <person name="Kim H.G."/>
            <person name="Park J.Y."/>
            <person name="Lim Y.P."/>
            <person name="Ludwig-Muller J."/>
            <person name="Dixelius C."/>
        </authorList>
    </citation>
    <scope>NUCLEOTIDE SEQUENCE</scope>
    <source>
        <tissue evidence="1">Potato root galls</tissue>
    </source>
</reference>
<sequence length="127" mass="14087">PRAENGVADQAVSVHVVLDGHQSCCLDPSPKDLQAKSSARRDTRSLILSFRRDCCIKTREQSLRWRCLDGYTSSPGTVGDFLSSRVSHSVQNAKPGMFVMKVAAERYICSEIKAPATWMFISSHTLE</sequence>
<name>A0A0H5RW52_9EUKA</name>
<dbReference type="EMBL" id="HACM01012542">
    <property type="protein sequence ID" value="CRZ12984.1"/>
    <property type="molecule type" value="Transcribed_RNA"/>
</dbReference>
<organism evidence="1">
    <name type="scientific">Spongospora subterranea</name>
    <dbReference type="NCBI Taxonomy" id="70186"/>
    <lineage>
        <taxon>Eukaryota</taxon>
        <taxon>Sar</taxon>
        <taxon>Rhizaria</taxon>
        <taxon>Endomyxa</taxon>
        <taxon>Phytomyxea</taxon>
        <taxon>Plasmodiophorida</taxon>
        <taxon>Plasmodiophoridae</taxon>
        <taxon>Spongospora</taxon>
    </lineage>
</organism>
<dbReference type="AlphaFoldDB" id="A0A0H5RW52"/>
<proteinExistence type="predicted"/>
<accession>A0A0H5RW52</accession>
<feature type="non-terminal residue" evidence="1">
    <location>
        <position position="127"/>
    </location>
</feature>